<dbReference type="Gene3D" id="3.40.50.620">
    <property type="entry name" value="HUPs"/>
    <property type="match status" value="1"/>
</dbReference>
<evidence type="ECO:0000259" key="3">
    <source>
        <dbReference type="Pfam" id="PF00582"/>
    </source>
</evidence>
<dbReference type="InterPro" id="IPR006016">
    <property type="entry name" value="UspA"/>
</dbReference>
<evidence type="ECO:0000256" key="2">
    <source>
        <dbReference type="PIRNR" id="PIRNR006276"/>
    </source>
</evidence>
<comment type="subcellular location">
    <subcellularLocation>
        <location evidence="2">Cytoplasm</location>
    </subcellularLocation>
</comment>
<dbReference type="InterPro" id="IPR014729">
    <property type="entry name" value="Rossmann-like_a/b/a_fold"/>
</dbReference>
<dbReference type="PIRSF" id="PIRSF006276">
    <property type="entry name" value="UspA"/>
    <property type="match status" value="1"/>
</dbReference>
<dbReference type="Pfam" id="PF00582">
    <property type="entry name" value="Usp"/>
    <property type="match status" value="1"/>
</dbReference>
<feature type="domain" description="UspA" evidence="3">
    <location>
        <begin position="4"/>
        <end position="138"/>
    </location>
</feature>
<evidence type="ECO:0000256" key="1">
    <source>
        <dbReference type="ARBA" id="ARBA00008791"/>
    </source>
</evidence>
<protein>
    <recommendedName>
        <fullName evidence="2">Universal stress protein</fullName>
    </recommendedName>
</protein>
<dbReference type="STRING" id="688.A6E04_02410"/>
<dbReference type="Proteomes" id="UP000093523">
    <property type="component" value="Unassembled WGS sequence"/>
</dbReference>
<dbReference type="AlphaFoldDB" id="A0A1B9NVT7"/>
<reference evidence="4 5" key="1">
    <citation type="submission" date="2016-06" db="EMBL/GenBank/DDBJ databases">
        <authorList>
            <person name="Kjaerup R.B."/>
            <person name="Dalgaard T.S."/>
            <person name="Juul-Madsen H.R."/>
        </authorList>
    </citation>
    <scope>NUCLEOTIDE SEQUENCE [LARGE SCALE GENOMIC DNA]</scope>
    <source>
        <strain evidence="4 5">1S159</strain>
    </source>
</reference>
<organism evidence="4 5">
    <name type="scientific">Aliivibrio logei</name>
    <name type="common">Vibrio logei</name>
    <dbReference type="NCBI Taxonomy" id="688"/>
    <lineage>
        <taxon>Bacteria</taxon>
        <taxon>Pseudomonadati</taxon>
        <taxon>Pseudomonadota</taxon>
        <taxon>Gammaproteobacteria</taxon>
        <taxon>Vibrionales</taxon>
        <taxon>Vibrionaceae</taxon>
        <taxon>Aliivibrio</taxon>
    </lineage>
</organism>
<comment type="caution">
    <text evidence="4">The sequence shown here is derived from an EMBL/GenBank/DDBJ whole genome shotgun (WGS) entry which is preliminary data.</text>
</comment>
<comment type="similarity">
    <text evidence="1 2">Belongs to the universal stress protein A family.</text>
</comment>
<dbReference type="SUPFAM" id="SSF52402">
    <property type="entry name" value="Adenine nucleotide alpha hydrolases-like"/>
    <property type="match status" value="1"/>
</dbReference>
<dbReference type="GO" id="GO:0005737">
    <property type="term" value="C:cytoplasm"/>
    <property type="evidence" value="ECO:0007669"/>
    <property type="project" value="UniProtKB-SubCell"/>
</dbReference>
<proteinExistence type="inferred from homology"/>
<evidence type="ECO:0000313" key="4">
    <source>
        <dbReference type="EMBL" id="OCH18699.1"/>
    </source>
</evidence>
<gene>
    <name evidence="4" type="ORF">A6E04_02410</name>
</gene>
<evidence type="ECO:0000313" key="5">
    <source>
        <dbReference type="Proteomes" id="UP000093523"/>
    </source>
</evidence>
<keyword evidence="2" id="KW-0963">Cytoplasm</keyword>
<accession>A0A1B9NVT7</accession>
<sequence>MKLYQTILLALNPDDSKAHKLMVKAGVLAKQNDAELHVIFVEVGIGDVNYMDVELELESSHNALEFKRIEQLSILSKESPYPVRAVHIADGNIVKHISEIGDKINTDLVIIGYHKSKIHWGRTLGDEVSDKLKCDVMIAQ</sequence>
<dbReference type="EMBL" id="MAJU01000024">
    <property type="protein sequence ID" value="OCH18699.1"/>
    <property type="molecule type" value="Genomic_DNA"/>
</dbReference>
<dbReference type="InterPro" id="IPR006015">
    <property type="entry name" value="Universal_stress_UspA"/>
</dbReference>
<name>A0A1B9NVT7_ALILO</name>
<dbReference type="OrthoDB" id="9792500at2"/>
<dbReference type="RefSeq" id="WP_012551383.1">
    <property type="nucleotide sequence ID" value="NZ_CAWMPN010000024.1"/>
</dbReference>